<dbReference type="EMBL" id="CP015405">
    <property type="protein sequence ID" value="ANU77100.1"/>
    <property type="molecule type" value="Genomic_DNA"/>
</dbReference>
<dbReference type="InterPro" id="IPR006938">
    <property type="entry name" value="DUF624"/>
</dbReference>
<reference evidence="2" key="1">
    <citation type="submission" date="2017-04" db="EMBL/GenBank/DDBJ databases">
        <title>Complete Genome Sequences of Twelve Strains of a Stable Defined Moderately Diverse Mouse Microbiota 2 (sDMDMm2).</title>
        <authorList>
            <person name="Uchimura Y."/>
            <person name="Wyss M."/>
            <person name="Brugiroux S."/>
            <person name="Limenitakis J.P."/>
            <person name="Stecher B."/>
            <person name="McCoy K.D."/>
            <person name="Macpherson A.J."/>
        </authorList>
    </citation>
    <scope>NUCLEOTIDE SEQUENCE</scope>
    <source>
        <strain evidence="2">YL58</strain>
    </source>
</reference>
<proteinExistence type="predicted"/>
<keyword evidence="1" id="KW-0812">Transmembrane</keyword>
<evidence type="ECO:0000313" key="3">
    <source>
        <dbReference type="Proteomes" id="UP000092574"/>
    </source>
</evidence>
<name>A0A1C7IBP5_9FIRM</name>
<dbReference type="Proteomes" id="UP000092574">
    <property type="component" value="Chromosome"/>
</dbReference>
<evidence type="ECO:0000313" key="2">
    <source>
        <dbReference type="EMBL" id="ANU77100.1"/>
    </source>
</evidence>
<dbReference type="STRING" id="1796616.A4V09_15835"/>
<gene>
    <name evidence="2" type="ORF">A4V09_15835</name>
</gene>
<sequence>MFSEVFQMEKILGFCEKMWYVIGANILFLLSNFPVLLFFLFVGVSQVRTCLPLFLLCMVPMGPALSALFYTMNRLLFGTESGAWRDFRKAYMDDWGQKYLLAAGHMFLILIFEINIEFFAVQVPIFPLMILFVILFAAALVVTPNLYLLASRYRMKNRDIVKTSLILLVTRPASTLGSMVSLGVILMLFELKAGTAVLFMGSLYGFLITFMNQKVLHSLEENHI</sequence>
<keyword evidence="3" id="KW-1185">Reference proteome</keyword>
<dbReference type="OrthoDB" id="1975933at2"/>
<dbReference type="RefSeq" id="WP_065543231.1">
    <property type="nucleotide sequence ID" value="NZ_CP015405.2"/>
</dbReference>
<feature type="transmembrane region" description="Helical" evidence="1">
    <location>
        <begin position="160"/>
        <end position="187"/>
    </location>
</feature>
<accession>A0A1C7IBP5</accession>
<organism evidence="2 3">
    <name type="scientific">Blautia pseudococcoides</name>
    <dbReference type="NCBI Taxonomy" id="1796616"/>
    <lineage>
        <taxon>Bacteria</taxon>
        <taxon>Bacillati</taxon>
        <taxon>Bacillota</taxon>
        <taxon>Clostridia</taxon>
        <taxon>Lachnospirales</taxon>
        <taxon>Lachnospiraceae</taxon>
        <taxon>Blautia</taxon>
    </lineage>
</organism>
<protein>
    <recommendedName>
        <fullName evidence="4">Membrane protein YesL</fullName>
    </recommendedName>
</protein>
<feature type="transmembrane region" description="Helical" evidence="1">
    <location>
        <begin position="98"/>
        <end position="119"/>
    </location>
</feature>
<evidence type="ECO:0008006" key="4">
    <source>
        <dbReference type="Google" id="ProtNLM"/>
    </source>
</evidence>
<keyword evidence="1" id="KW-0472">Membrane</keyword>
<feature type="transmembrane region" description="Helical" evidence="1">
    <location>
        <begin position="53"/>
        <end position="77"/>
    </location>
</feature>
<feature type="transmembrane region" description="Helical" evidence="1">
    <location>
        <begin position="193"/>
        <end position="211"/>
    </location>
</feature>
<feature type="transmembrane region" description="Helical" evidence="1">
    <location>
        <begin position="125"/>
        <end position="148"/>
    </location>
</feature>
<feature type="transmembrane region" description="Helical" evidence="1">
    <location>
        <begin position="20"/>
        <end position="41"/>
    </location>
</feature>
<keyword evidence="1" id="KW-1133">Transmembrane helix</keyword>
<dbReference type="AlphaFoldDB" id="A0A1C7IBP5"/>
<dbReference type="Pfam" id="PF04854">
    <property type="entry name" value="DUF624"/>
    <property type="match status" value="1"/>
</dbReference>
<evidence type="ECO:0000256" key="1">
    <source>
        <dbReference type="SAM" id="Phobius"/>
    </source>
</evidence>
<dbReference type="KEGG" id="byl:A4V09_15835"/>